<protein>
    <recommendedName>
        <fullName evidence="3">Serine hydroxymethyltransferase-like domain-containing protein</fullName>
    </recommendedName>
</protein>
<keyword evidence="2" id="KW-1185">Reference proteome</keyword>
<dbReference type="InterPro" id="IPR015422">
    <property type="entry name" value="PyrdxlP-dep_Trfase_small"/>
</dbReference>
<evidence type="ECO:0000313" key="1">
    <source>
        <dbReference type="EMBL" id="BCB79489.1"/>
    </source>
</evidence>
<dbReference type="InterPro" id="IPR015424">
    <property type="entry name" value="PyrdxlP-dep_Trfase"/>
</dbReference>
<proteinExistence type="predicted"/>
<evidence type="ECO:0000313" key="2">
    <source>
        <dbReference type="Proteomes" id="UP000502508"/>
    </source>
</evidence>
<accession>A0A6F8Y0C4</accession>
<reference evidence="1 2" key="2">
    <citation type="submission" date="2020-03" db="EMBL/GenBank/DDBJ databases">
        <authorList>
            <person name="Ichikawa N."/>
            <person name="Kimura A."/>
            <person name="Kitahashi Y."/>
            <person name="Uohara A."/>
        </authorList>
    </citation>
    <scope>NUCLEOTIDE SEQUENCE [LARGE SCALE GENOMIC DNA]</scope>
    <source>
        <strain evidence="1 2">NBRC 107702</strain>
    </source>
</reference>
<dbReference type="Gene3D" id="3.90.1150.10">
    <property type="entry name" value="Aspartate Aminotransferase, domain 1"/>
    <property type="match status" value="1"/>
</dbReference>
<reference evidence="1 2" key="1">
    <citation type="submission" date="2020-03" db="EMBL/GenBank/DDBJ databases">
        <title>Whole genome shotgun sequence of Phytohabitans flavus NBRC 107702.</title>
        <authorList>
            <person name="Komaki H."/>
            <person name="Tamura T."/>
        </authorList>
    </citation>
    <scope>NUCLEOTIDE SEQUENCE [LARGE SCALE GENOMIC DNA]</scope>
    <source>
        <strain evidence="1 2">NBRC 107702</strain>
    </source>
</reference>
<gene>
    <name evidence="1" type="ORF">Pflav_058990</name>
</gene>
<dbReference type="EMBL" id="AP022870">
    <property type="protein sequence ID" value="BCB79489.1"/>
    <property type="molecule type" value="Genomic_DNA"/>
</dbReference>
<dbReference type="SUPFAM" id="SSF53383">
    <property type="entry name" value="PLP-dependent transferases"/>
    <property type="match status" value="1"/>
</dbReference>
<name>A0A6F8Y0C4_9ACTN</name>
<organism evidence="1 2">
    <name type="scientific">Phytohabitans flavus</name>
    <dbReference type="NCBI Taxonomy" id="1076124"/>
    <lineage>
        <taxon>Bacteria</taxon>
        <taxon>Bacillati</taxon>
        <taxon>Actinomycetota</taxon>
        <taxon>Actinomycetes</taxon>
        <taxon>Micromonosporales</taxon>
        <taxon>Micromonosporaceae</taxon>
    </lineage>
</organism>
<dbReference type="KEGG" id="pfla:Pflav_058990"/>
<dbReference type="Proteomes" id="UP000502508">
    <property type="component" value="Chromosome"/>
</dbReference>
<dbReference type="AlphaFoldDB" id="A0A6F8Y0C4"/>
<sequence>MTTQGMREAEMRQIAGLIAKAVRTDPAAGTSTLSDVRSEVTELVRAFPAYPR</sequence>
<evidence type="ECO:0008006" key="3">
    <source>
        <dbReference type="Google" id="ProtNLM"/>
    </source>
</evidence>